<dbReference type="RefSeq" id="WP_066406755.1">
    <property type="nucleotide sequence ID" value="NZ_CP011390.1"/>
</dbReference>
<dbReference type="KEGG" id="fla:SY85_19665"/>
<evidence type="ECO:0000313" key="2">
    <source>
        <dbReference type="Proteomes" id="UP000077177"/>
    </source>
</evidence>
<keyword evidence="2" id="KW-1185">Reference proteome</keyword>
<sequence length="63" mass="7471">MQHEFEHLNYFELHALLIDKNKEFTNGIKAGKNHSELQTIYNSINEVYRELRDRKAQPIAINS</sequence>
<reference evidence="2" key="1">
    <citation type="submission" date="2015-01" db="EMBL/GenBank/DDBJ databases">
        <title>Flavisolibacter sp./LCS9/ whole genome sequencing.</title>
        <authorList>
            <person name="Kim M.K."/>
            <person name="Srinivasan S."/>
            <person name="Lee J.-J."/>
        </authorList>
    </citation>
    <scope>NUCLEOTIDE SEQUENCE [LARGE SCALE GENOMIC DNA]</scope>
    <source>
        <strain evidence="2">LCS9</strain>
    </source>
</reference>
<name>A0A172TZ35_9BACT</name>
<dbReference type="AlphaFoldDB" id="A0A172TZ35"/>
<evidence type="ECO:0000313" key="1">
    <source>
        <dbReference type="EMBL" id="ANE52369.1"/>
    </source>
</evidence>
<gene>
    <name evidence="1" type="ORF">SY85_19665</name>
</gene>
<protein>
    <submittedName>
        <fullName evidence="1">Uncharacterized protein</fullName>
    </submittedName>
</protein>
<dbReference type="EMBL" id="CP011390">
    <property type="protein sequence ID" value="ANE52369.1"/>
    <property type="molecule type" value="Genomic_DNA"/>
</dbReference>
<reference evidence="1 2" key="2">
    <citation type="journal article" date="2016" name="Int. J. Syst. Evol. Microbiol.">
        <title>Flavisolibacter tropicus sp. nov., isolated from tropical soil.</title>
        <authorList>
            <person name="Lee J.J."/>
            <person name="Kang M.S."/>
            <person name="Kim G.S."/>
            <person name="Lee C.S."/>
            <person name="Lim S."/>
            <person name="Lee J."/>
            <person name="Roh S.H."/>
            <person name="Kang H."/>
            <person name="Ha J.M."/>
            <person name="Bae S."/>
            <person name="Jung H.Y."/>
            <person name="Kim M.K."/>
        </authorList>
    </citation>
    <scope>NUCLEOTIDE SEQUENCE [LARGE SCALE GENOMIC DNA]</scope>
    <source>
        <strain evidence="1 2">LCS9</strain>
    </source>
</reference>
<dbReference type="Proteomes" id="UP000077177">
    <property type="component" value="Chromosome"/>
</dbReference>
<proteinExistence type="predicted"/>
<accession>A0A172TZ35</accession>
<organism evidence="1 2">
    <name type="scientific">Flavisolibacter tropicus</name>
    <dbReference type="NCBI Taxonomy" id="1492898"/>
    <lineage>
        <taxon>Bacteria</taxon>
        <taxon>Pseudomonadati</taxon>
        <taxon>Bacteroidota</taxon>
        <taxon>Chitinophagia</taxon>
        <taxon>Chitinophagales</taxon>
        <taxon>Chitinophagaceae</taxon>
        <taxon>Flavisolibacter</taxon>
    </lineage>
</organism>